<feature type="region of interest" description="Disordered" evidence="1">
    <location>
        <begin position="82"/>
        <end position="101"/>
    </location>
</feature>
<reference evidence="3" key="1">
    <citation type="submission" date="2023-07" db="EMBL/GenBank/DDBJ databases">
        <title>Novel species in the genus Lipingzhangella isolated from Sambhar Salt Lake.</title>
        <authorList>
            <person name="Jiya N."/>
            <person name="Kajale S."/>
            <person name="Sharma A."/>
        </authorList>
    </citation>
    <scope>NUCLEOTIDE SEQUENCE [LARGE SCALE GENOMIC DNA]</scope>
    <source>
        <strain evidence="3">LS1_29</strain>
    </source>
</reference>
<dbReference type="Pfam" id="PF21853">
    <property type="entry name" value="DUF6912"/>
    <property type="match status" value="1"/>
</dbReference>
<evidence type="ECO:0000313" key="2">
    <source>
        <dbReference type="EMBL" id="MDS1270432.1"/>
    </source>
</evidence>
<evidence type="ECO:0000313" key="3">
    <source>
        <dbReference type="Proteomes" id="UP001250214"/>
    </source>
</evidence>
<dbReference type="Proteomes" id="UP001250214">
    <property type="component" value="Unassembled WGS sequence"/>
</dbReference>
<dbReference type="InterPro" id="IPR054206">
    <property type="entry name" value="DUF6912"/>
</dbReference>
<gene>
    <name evidence="2" type="ORF">RIF23_09005</name>
</gene>
<organism evidence="2 3">
    <name type="scientific">Lipingzhangella rawalii</name>
    <dbReference type="NCBI Taxonomy" id="2055835"/>
    <lineage>
        <taxon>Bacteria</taxon>
        <taxon>Bacillati</taxon>
        <taxon>Actinomycetota</taxon>
        <taxon>Actinomycetes</taxon>
        <taxon>Streptosporangiales</taxon>
        <taxon>Nocardiopsidaceae</taxon>
        <taxon>Lipingzhangella</taxon>
    </lineage>
</organism>
<keyword evidence="3" id="KW-1185">Reference proteome</keyword>
<name>A0ABU2H546_9ACTN</name>
<accession>A0ABU2H546</accession>
<comment type="caution">
    <text evidence="2">The sequence shown here is derived from an EMBL/GenBank/DDBJ whole genome shotgun (WGS) entry which is preliminary data.</text>
</comment>
<proteinExistence type="predicted"/>
<evidence type="ECO:0000256" key="1">
    <source>
        <dbReference type="SAM" id="MobiDB-lite"/>
    </source>
</evidence>
<dbReference type="EMBL" id="JAVLVT010000003">
    <property type="protein sequence ID" value="MDS1270432.1"/>
    <property type="molecule type" value="Genomic_DNA"/>
</dbReference>
<protein>
    <submittedName>
        <fullName evidence="2">Uncharacterized protein</fullName>
    </submittedName>
</protein>
<sequence>MRVYLPSTLPALGEILAEGGLNHVGTSAYAVTPALRHEVGDDAEELAYAALCAAADASVDLVAADPQAPRRRLVLAADVHDDAVRPGAQDPESPSDATGDPAAVTVHQAIPLKRIVSGHVDAPDADVIAAVEHATTTGELEVVQDYELLWYATQELAELS</sequence>